<proteinExistence type="predicted"/>
<dbReference type="Proteomes" id="UP000008915">
    <property type="component" value="Chromosome"/>
</dbReference>
<dbReference type="NCBIfam" id="TIGR02849">
    <property type="entry name" value="spore_III_AD"/>
    <property type="match status" value="1"/>
</dbReference>
<dbReference type="OrthoDB" id="1682150at2"/>
<dbReference type="KEGG" id="tmr:Tmar_1181"/>
<protein>
    <submittedName>
        <fullName evidence="2">Stage III sporulation protein AD</fullName>
    </submittedName>
</protein>
<dbReference type="AlphaFoldDB" id="E6SL63"/>
<reference evidence="3" key="2">
    <citation type="journal article" date="2010" name="Stand. Genomic Sci.">
        <title>Complete genome sequence of Thermaerobacter marianensis type strain (7p75aT).</title>
        <authorList>
            <person name="Han C."/>
            <person name="Gu W."/>
            <person name="Zhang X."/>
            <person name="Lapidus A."/>
            <person name="Nolan M."/>
            <person name="Copeland A."/>
            <person name="Lucas S."/>
            <person name="Glavina Del Rio T."/>
            <person name="Tice H."/>
            <person name="Cheng J."/>
            <person name="Tapia R."/>
            <person name="Goodwin L."/>
            <person name="Pitluck S."/>
            <person name="Pagani I."/>
            <person name="Ivanova N."/>
            <person name="Mavromatis K."/>
            <person name="Mikhailova N."/>
            <person name="Pati A."/>
            <person name="Chen A."/>
            <person name="Palaniappan K."/>
            <person name="Land M."/>
            <person name="Hauser L."/>
            <person name="Chang Y."/>
            <person name="Jeffries C."/>
            <person name="Schneider S."/>
            <person name="Rohde M."/>
            <person name="Goker M."/>
            <person name="Pukall R."/>
            <person name="Woyke T."/>
            <person name="Bristow J."/>
            <person name="Eisen J."/>
            <person name="Markowitz V."/>
            <person name="Hugenholtz P."/>
            <person name="Kyrpides N."/>
            <person name="Klenk H."/>
            <person name="Detter J."/>
        </authorList>
    </citation>
    <scope>NUCLEOTIDE SEQUENCE [LARGE SCALE GENOMIC DNA]</scope>
    <source>
        <strain evidence="3">ATCC 700841 / DSM 12885 / JCM 10246 / 7p75a</strain>
    </source>
</reference>
<keyword evidence="3" id="KW-1185">Reference proteome</keyword>
<dbReference type="Pfam" id="PF06686">
    <property type="entry name" value="SpoIIIAC"/>
    <property type="match status" value="2"/>
</dbReference>
<evidence type="ECO:0000256" key="1">
    <source>
        <dbReference type="SAM" id="Phobius"/>
    </source>
</evidence>
<organism evidence="2 3">
    <name type="scientific">Thermaerobacter marianensis (strain ATCC 700841 / DSM 12885 / JCM 10246 / 7p75a)</name>
    <dbReference type="NCBI Taxonomy" id="644966"/>
    <lineage>
        <taxon>Bacteria</taxon>
        <taxon>Bacillati</taxon>
        <taxon>Bacillota</taxon>
        <taxon>Clostridia</taxon>
        <taxon>Eubacteriales</taxon>
        <taxon>Clostridiales Family XVII. Incertae Sedis</taxon>
        <taxon>Thermaerobacter</taxon>
    </lineage>
</organism>
<dbReference type="InterPro" id="IPR025664">
    <property type="entry name" value="Spore_III_AC/AD"/>
</dbReference>
<keyword evidence="1" id="KW-0472">Membrane</keyword>
<evidence type="ECO:0000313" key="2">
    <source>
        <dbReference type="EMBL" id="ADU51294.1"/>
    </source>
</evidence>
<reference evidence="2 3" key="1">
    <citation type="journal article" date="2010" name="Stand. Genomic Sci.">
        <title>Complete genome sequence of Thermaerobacter marianensis type strain (7p75a).</title>
        <authorList>
            <person name="Han C."/>
            <person name="Gu W."/>
            <person name="Zhang X."/>
            <person name="Lapidus A."/>
            <person name="Nolan M."/>
            <person name="Copeland A."/>
            <person name="Lucas S."/>
            <person name="Del Rio T.G."/>
            <person name="Tice H."/>
            <person name="Cheng J.F."/>
            <person name="Tapia R."/>
            <person name="Goodwin L."/>
            <person name="Pitluck S."/>
            <person name="Pagani I."/>
            <person name="Ivanova N."/>
            <person name="Mavromatis K."/>
            <person name="Mikhailova N."/>
            <person name="Pati A."/>
            <person name="Chen A."/>
            <person name="Palaniappan K."/>
            <person name="Land M."/>
            <person name="Hauser L."/>
            <person name="Chang Y.J."/>
            <person name="Jeffries C.D."/>
            <person name="Schneider S."/>
            <person name="Rohde M."/>
            <person name="Goker M."/>
            <person name="Pukall R."/>
            <person name="Woyke T."/>
            <person name="Bristow J."/>
            <person name="Eisen J.A."/>
            <person name="Markowitz V."/>
            <person name="Hugenholtz P."/>
            <person name="Kyrpides N.C."/>
            <person name="Klenk H.P."/>
            <person name="Detter J.C."/>
        </authorList>
    </citation>
    <scope>NUCLEOTIDE SEQUENCE [LARGE SCALE GENOMIC DNA]</scope>
    <source>
        <strain evidence="3">ATCC 700841 / DSM 12885 / JCM 10246 / 7p75a</strain>
    </source>
</reference>
<dbReference type="RefSeq" id="WP_013495599.1">
    <property type="nucleotide sequence ID" value="NC_014831.1"/>
</dbReference>
<keyword evidence="1" id="KW-0812">Transmembrane</keyword>
<accession>E6SL63</accession>
<evidence type="ECO:0000313" key="3">
    <source>
        <dbReference type="Proteomes" id="UP000008915"/>
    </source>
</evidence>
<sequence>MTIAQVVGIALVASVLLVLLRQARPEWAVLLSVVTAVAVFLLLVDDIAAIVRILEQVADRANLDTRYTATLLKIVGVAYLAEFGAQLCRDAGESALAAKVELAGKVVILLLAVPILMAVLELLVGLLPA</sequence>
<dbReference type="InterPro" id="IPR014211">
    <property type="entry name" value="Spore_III_AD"/>
</dbReference>
<keyword evidence="1" id="KW-1133">Transmembrane helix</keyword>
<gene>
    <name evidence="2" type="ordered locus">Tmar_1181</name>
</gene>
<dbReference type="eggNOG" id="ENOG5032SJW">
    <property type="taxonomic scope" value="Bacteria"/>
</dbReference>
<name>E6SL63_THEM7</name>
<dbReference type="STRING" id="644966.Tmar_1181"/>
<dbReference type="EMBL" id="CP002344">
    <property type="protein sequence ID" value="ADU51294.1"/>
    <property type="molecule type" value="Genomic_DNA"/>
</dbReference>
<feature type="transmembrane region" description="Helical" evidence="1">
    <location>
        <begin position="33"/>
        <end position="54"/>
    </location>
</feature>
<feature type="transmembrane region" description="Helical" evidence="1">
    <location>
        <begin position="106"/>
        <end position="127"/>
    </location>
</feature>
<dbReference type="HOGENOM" id="CLU_159353_1_1_9"/>